<dbReference type="SUPFAM" id="SSF49599">
    <property type="entry name" value="TRAF domain-like"/>
    <property type="match status" value="1"/>
</dbReference>
<feature type="region of interest" description="Disordered" evidence="11">
    <location>
        <begin position="256"/>
        <end position="353"/>
    </location>
</feature>
<name>A0A8T0IKA4_CERPU</name>
<dbReference type="PANTHER" id="PTHR10315:SF83">
    <property type="entry name" value="RING-TYPE E3 UBIQUITIN TRANSFERASE"/>
    <property type="match status" value="1"/>
</dbReference>
<dbReference type="SUPFAM" id="SSF57850">
    <property type="entry name" value="RING/U-box"/>
    <property type="match status" value="1"/>
</dbReference>
<dbReference type="InterPro" id="IPR013010">
    <property type="entry name" value="Znf_SIAH"/>
</dbReference>
<evidence type="ECO:0000256" key="5">
    <source>
        <dbReference type="ARBA" id="ARBA00022679"/>
    </source>
</evidence>
<dbReference type="PROSITE" id="PS51081">
    <property type="entry name" value="ZF_SIAH"/>
    <property type="match status" value="1"/>
</dbReference>
<sequence>MMAPNLQALISSTTYPNLSGLTNEDAVAVLKGRATVLNVGTLDPKWQKLISTIQPGIVPGLIVQGKFGAELVIVCQSTWTSKTPNRDAFTWSEYEWLMVEVNTLWRRAKAEVIGSGIRKKIPFVCRYCNQDMVDKSYLGWHRQTDQCNGYDMAKQGILKIFPSMGQDGNKAARAVFTKYGMNIPNQMFHVSSKKSPKHGQEFTRESTKNAKNATGAKGTKGKRVECDDYHITNATDFSSDDDLPLAFLTSKTKNQNVHMKSSITDKLKKRPATHAGIGEQGGKKTWQGQNKMQDKGTSRPGHSSHTTRAGQETPTIGVSAPLKAPGRPWTRSTQIKEMSPSTTPSMDTTTIGLRPTSFGLKEYTVEARKEVEVAALDQSLQRFPNIDPTLRPTKLGTSPGLYTLVEQSGHIISLDLMTDLVAPGMEIKMLYEAGRLARKIFEAWGIFQWRHEATGEFNACVIKAVDKCTDAFKQKSTALMDAEIEAFDRHHNDVHSYSKRLEDFSNAVKHTERKRAEYVEEQMGKFDRGVQMVLEEMLIAAQKQVQSGKRKVVENAVAPIGKKHVGPKYDLDPDMLECPICLEALSPPVYQCDNGHTACSGCCQMITKGCPSCSKPIGRIRNIAIEKVIESLQVECKHACHGCNTMLKYTERAKHEEKLCDYRPIPCPVTRHCAYAGPKASIPVHLADEHNMRIVESSGSVMSASFKRKSSHGGVLFKANEIWLMVCWLEHFQGDAFRCDTVGASEGVGYKLTVKPVNKSSRVYSMENVAHDKTGEASCLDTNLLLVPGGFEEHEITVSLIRQRR</sequence>
<keyword evidence="7 10" id="KW-0863">Zinc-finger</keyword>
<comment type="catalytic activity">
    <reaction evidence="1">
        <text>S-ubiquitinyl-[E2 ubiquitin-conjugating enzyme]-L-cysteine + [acceptor protein]-L-lysine = [E2 ubiquitin-conjugating enzyme]-L-cysteine + N(6)-ubiquitinyl-[acceptor protein]-L-lysine.</text>
        <dbReference type="EC" id="2.3.2.27"/>
    </reaction>
</comment>
<reference evidence="14" key="1">
    <citation type="submission" date="2020-06" db="EMBL/GenBank/DDBJ databases">
        <title>WGS assembly of Ceratodon purpureus strain R40.</title>
        <authorList>
            <person name="Carey S.B."/>
            <person name="Jenkins J."/>
            <person name="Shu S."/>
            <person name="Lovell J.T."/>
            <person name="Sreedasyam A."/>
            <person name="Maumus F."/>
            <person name="Tiley G.P."/>
            <person name="Fernandez-Pozo N."/>
            <person name="Barry K."/>
            <person name="Chen C."/>
            <person name="Wang M."/>
            <person name="Lipzen A."/>
            <person name="Daum C."/>
            <person name="Saski C.A."/>
            <person name="Payton A.C."/>
            <person name="Mcbreen J.C."/>
            <person name="Conrad R.E."/>
            <person name="Kollar L.M."/>
            <person name="Olsson S."/>
            <person name="Huttunen S."/>
            <person name="Landis J.B."/>
            <person name="Wickett N.J."/>
            <person name="Johnson M.G."/>
            <person name="Rensing S.A."/>
            <person name="Grimwood J."/>
            <person name="Schmutz J."/>
            <person name="Mcdaniel S.F."/>
        </authorList>
    </citation>
    <scope>NUCLEOTIDE SEQUENCE</scope>
    <source>
        <strain evidence="14">R40</strain>
    </source>
</reference>
<dbReference type="InterPro" id="IPR013083">
    <property type="entry name" value="Znf_RING/FYVE/PHD"/>
</dbReference>
<evidence type="ECO:0000256" key="10">
    <source>
        <dbReference type="PROSITE-ProRule" id="PRU00455"/>
    </source>
</evidence>
<accession>A0A8T0IKA4</accession>
<feature type="compositionally biased region" description="Basic and acidic residues" evidence="11">
    <location>
        <begin position="198"/>
        <end position="208"/>
    </location>
</feature>
<keyword evidence="8" id="KW-0833">Ubl conjugation pathway</keyword>
<evidence type="ECO:0000259" key="12">
    <source>
        <dbReference type="PROSITE" id="PS50089"/>
    </source>
</evidence>
<dbReference type="GO" id="GO:0008270">
    <property type="term" value="F:zinc ion binding"/>
    <property type="evidence" value="ECO:0007669"/>
    <property type="project" value="UniProtKB-KW"/>
</dbReference>
<feature type="region of interest" description="Disordered" evidence="11">
    <location>
        <begin position="190"/>
        <end position="220"/>
    </location>
</feature>
<proteinExistence type="inferred from homology"/>
<comment type="similarity">
    <text evidence="3">Belongs to the SINA (Seven in absentia) family.</text>
</comment>
<dbReference type="PROSITE" id="PS50089">
    <property type="entry name" value="ZF_RING_2"/>
    <property type="match status" value="1"/>
</dbReference>
<dbReference type="Pfam" id="PF21362">
    <property type="entry name" value="Sina_RING"/>
    <property type="match status" value="1"/>
</dbReference>
<comment type="caution">
    <text evidence="14">The sequence shown here is derived from an EMBL/GenBank/DDBJ whole genome shotgun (WGS) entry which is preliminary data.</text>
</comment>
<feature type="compositionally biased region" description="Polar residues" evidence="11">
    <location>
        <begin position="300"/>
        <end position="316"/>
    </location>
</feature>
<dbReference type="InterPro" id="IPR001841">
    <property type="entry name" value="Znf_RING"/>
</dbReference>
<dbReference type="InterPro" id="IPR052088">
    <property type="entry name" value="E3_ubiquitin-ligase_SINA"/>
</dbReference>
<dbReference type="GO" id="GO:0061630">
    <property type="term" value="F:ubiquitin protein ligase activity"/>
    <property type="evidence" value="ECO:0007669"/>
    <property type="project" value="UniProtKB-EC"/>
</dbReference>
<dbReference type="Proteomes" id="UP000822688">
    <property type="component" value="Chromosome 3"/>
</dbReference>
<evidence type="ECO:0000259" key="13">
    <source>
        <dbReference type="PROSITE" id="PS51081"/>
    </source>
</evidence>
<dbReference type="CDD" id="cd16571">
    <property type="entry name" value="RING-HC_SIAHs"/>
    <property type="match status" value="1"/>
</dbReference>
<dbReference type="AlphaFoldDB" id="A0A8T0IKA4"/>
<evidence type="ECO:0000256" key="6">
    <source>
        <dbReference type="ARBA" id="ARBA00022723"/>
    </source>
</evidence>
<evidence type="ECO:0000256" key="9">
    <source>
        <dbReference type="ARBA" id="ARBA00022833"/>
    </source>
</evidence>
<evidence type="ECO:0000256" key="3">
    <source>
        <dbReference type="ARBA" id="ARBA00009119"/>
    </source>
</evidence>
<keyword evidence="15" id="KW-1185">Reference proteome</keyword>
<feature type="domain" description="RING-type" evidence="12">
    <location>
        <begin position="578"/>
        <end position="614"/>
    </location>
</feature>
<dbReference type="EMBL" id="CM026423">
    <property type="protein sequence ID" value="KAG0583389.1"/>
    <property type="molecule type" value="Genomic_DNA"/>
</dbReference>
<dbReference type="Gene3D" id="3.30.40.10">
    <property type="entry name" value="Zinc/RING finger domain, C3HC4 (zinc finger)"/>
    <property type="match status" value="2"/>
</dbReference>
<dbReference type="PANTHER" id="PTHR10315">
    <property type="entry name" value="E3 UBIQUITIN PROTEIN LIGASE SIAH"/>
    <property type="match status" value="1"/>
</dbReference>
<keyword evidence="6" id="KW-0479">Metal-binding</keyword>
<feature type="compositionally biased region" description="Low complexity" evidence="11">
    <location>
        <begin position="338"/>
        <end position="350"/>
    </location>
</feature>
<evidence type="ECO:0000313" key="15">
    <source>
        <dbReference type="Proteomes" id="UP000822688"/>
    </source>
</evidence>
<evidence type="ECO:0000313" key="14">
    <source>
        <dbReference type="EMBL" id="KAG0583389.1"/>
    </source>
</evidence>
<evidence type="ECO:0000256" key="8">
    <source>
        <dbReference type="ARBA" id="ARBA00022786"/>
    </source>
</evidence>
<feature type="domain" description="SIAH-type" evidence="13">
    <location>
        <begin position="631"/>
        <end position="691"/>
    </location>
</feature>
<dbReference type="Pfam" id="PF21361">
    <property type="entry name" value="Sina_ZnF"/>
    <property type="match status" value="1"/>
</dbReference>
<evidence type="ECO:0000256" key="2">
    <source>
        <dbReference type="ARBA" id="ARBA00004906"/>
    </source>
</evidence>
<keyword evidence="5" id="KW-0808">Transferase</keyword>
<keyword evidence="9" id="KW-0862">Zinc</keyword>
<dbReference type="EC" id="2.3.2.27" evidence="4"/>
<evidence type="ECO:0000256" key="4">
    <source>
        <dbReference type="ARBA" id="ARBA00012483"/>
    </source>
</evidence>
<evidence type="ECO:0000256" key="7">
    <source>
        <dbReference type="ARBA" id="ARBA00022771"/>
    </source>
</evidence>
<organism evidence="14 15">
    <name type="scientific">Ceratodon purpureus</name>
    <name type="common">Fire moss</name>
    <name type="synonym">Dicranum purpureum</name>
    <dbReference type="NCBI Taxonomy" id="3225"/>
    <lineage>
        <taxon>Eukaryota</taxon>
        <taxon>Viridiplantae</taxon>
        <taxon>Streptophyta</taxon>
        <taxon>Embryophyta</taxon>
        <taxon>Bryophyta</taxon>
        <taxon>Bryophytina</taxon>
        <taxon>Bryopsida</taxon>
        <taxon>Dicranidae</taxon>
        <taxon>Pseudoditrichales</taxon>
        <taxon>Ditrichaceae</taxon>
        <taxon>Ceratodon</taxon>
    </lineage>
</organism>
<comment type="pathway">
    <text evidence="2">Protein modification; protein ubiquitination.</text>
</comment>
<dbReference type="InterPro" id="IPR049548">
    <property type="entry name" value="Sina-like_RING"/>
</dbReference>
<evidence type="ECO:0000256" key="11">
    <source>
        <dbReference type="SAM" id="MobiDB-lite"/>
    </source>
</evidence>
<gene>
    <name evidence="14" type="ORF">KC19_3G132500</name>
</gene>
<protein>
    <recommendedName>
        <fullName evidence="4">RING-type E3 ubiquitin transferase</fullName>
        <ecNumber evidence="4">2.3.2.27</ecNumber>
    </recommendedName>
</protein>
<evidence type="ECO:0000256" key="1">
    <source>
        <dbReference type="ARBA" id="ARBA00000900"/>
    </source>
</evidence>
<dbReference type="GO" id="GO:0005737">
    <property type="term" value="C:cytoplasm"/>
    <property type="evidence" value="ECO:0007669"/>
    <property type="project" value="TreeGrafter"/>
</dbReference>